<dbReference type="Gene3D" id="1.10.10.10">
    <property type="entry name" value="Winged helix-like DNA-binding domain superfamily/Winged helix DNA-binding domain"/>
    <property type="match status" value="1"/>
</dbReference>
<name>A0ABN8HIB3_9BACT</name>
<dbReference type="PANTHER" id="PTHR30346:SF9">
    <property type="entry name" value="LYSR FAMILY TRANSCRIPTIONAL REGULATOR"/>
    <property type="match status" value="1"/>
</dbReference>
<dbReference type="Gene3D" id="3.40.190.290">
    <property type="match status" value="1"/>
</dbReference>
<organism evidence="6 7">
    <name type="scientific">Trichlorobacter ammonificans</name>
    <dbReference type="NCBI Taxonomy" id="2916410"/>
    <lineage>
        <taxon>Bacteria</taxon>
        <taxon>Pseudomonadati</taxon>
        <taxon>Thermodesulfobacteriota</taxon>
        <taxon>Desulfuromonadia</taxon>
        <taxon>Geobacterales</taxon>
        <taxon>Geobacteraceae</taxon>
        <taxon>Trichlorobacter</taxon>
    </lineage>
</organism>
<dbReference type="InterPro" id="IPR036388">
    <property type="entry name" value="WH-like_DNA-bd_sf"/>
</dbReference>
<dbReference type="EMBL" id="OW150024">
    <property type="protein sequence ID" value="CAH2032550.1"/>
    <property type="molecule type" value="Genomic_DNA"/>
</dbReference>
<dbReference type="SUPFAM" id="SSF46785">
    <property type="entry name" value="Winged helix' DNA-binding domain"/>
    <property type="match status" value="1"/>
</dbReference>
<keyword evidence="7" id="KW-1185">Reference proteome</keyword>
<dbReference type="InterPro" id="IPR000847">
    <property type="entry name" value="LysR_HTH_N"/>
</dbReference>
<evidence type="ECO:0000256" key="4">
    <source>
        <dbReference type="ARBA" id="ARBA00023163"/>
    </source>
</evidence>
<evidence type="ECO:0000256" key="1">
    <source>
        <dbReference type="ARBA" id="ARBA00009437"/>
    </source>
</evidence>
<dbReference type="Proteomes" id="UP001295463">
    <property type="component" value="Chromosome"/>
</dbReference>
<gene>
    <name evidence="6" type="ORF">GEAMG1_2714</name>
</gene>
<dbReference type="SUPFAM" id="SSF53850">
    <property type="entry name" value="Periplasmic binding protein-like II"/>
    <property type="match status" value="1"/>
</dbReference>
<sequence>MSLRNLHILVAIAAQGSFAKAAEHLGLTQSAVSLQIKNLEEELGVPLFERSGRSPRLNASGRLVVERAEEILAIYDGIREELVPANGRIGGVLTLGVVPTVLTGPLPPVLGRLRKRYEHLQVRLVSGLSAELFRKVEDGELDAALTTEPPYAVPPRCEWSVYDEEPFFVAAPRGSETSTTDELFGRFPFVRFDKTAWAGAMVNSRLIAQGIQPRDVMEVDSLEATLSLVKQGLGIAVVPLNRKRLVQARKDFGLIGFGAPQLIRRMGMYQKQRHPRHALTEPVLEELRRECKCLIKY</sequence>
<evidence type="ECO:0000259" key="5">
    <source>
        <dbReference type="PROSITE" id="PS50931"/>
    </source>
</evidence>
<keyword evidence="4" id="KW-0804">Transcription</keyword>
<keyword evidence="3" id="KW-0238">DNA-binding</keyword>
<keyword evidence="2" id="KW-0805">Transcription regulation</keyword>
<dbReference type="Pfam" id="PF00126">
    <property type="entry name" value="HTH_1"/>
    <property type="match status" value="1"/>
</dbReference>
<proteinExistence type="inferred from homology"/>
<dbReference type="PANTHER" id="PTHR30346">
    <property type="entry name" value="TRANSCRIPTIONAL DUAL REGULATOR HCAR-RELATED"/>
    <property type="match status" value="1"/>
</dbReference>
<accession>A0ABN8HIB3</accession>
<protein>
    <submittedName>
        <fullName evidence="6">LysR family transcriptional regulator</fullName>
    </submittedName>
</protein>
<comment type="similarity">
    <text evidence="1">Belongs to the LysR transcriptional regulatory family.</text>
</comment>
<dbReference type="PROSITE" id="PS50931">
    <property type="entry name" value="HTH_LYSR"/>
    <property type="match status" value="1"/>
</dbReference>
<evidence type="ECO:0000256" key="3">
    <source>
        <dbReference type="ARBA" id="ARBA00023125"/>
    </source>
</evidence>
<dbReference type="InterPro" id="IPR005119">
    <property type="entry name" value="LysR_subst-bd"/>
</dbReference>
<dbReference type="Pfam" id="PF03466">
    <property type="entry name" value="LysR_substrate"/>
    <property type="match status" value="1"/>
</dbReference>
<evidence type="ECO:0000256" key="2">
    <source>
        <dbReference type="ARBA" id="ARBA00023015"/>
    </source>
</evidence>
<dbReference type="RefSeq" id="WP_305733294.1">
    <property type="nucleotide sequence ID" value="NZ_OW150024.1"/>
</dbReference>
<evidence type="ECO:0000313" key="6">
    <source>
        <dbReference type="EMBL" id="CAH2032550.1"/>
    </source>
</evidence>
<feature type="domain" description="HTH lysR-type" evidence="5">
    <location>
        <begin position="1"/>
        <end position="58"/>
    </location>
</feature>
<dbReference type="PRINTS" id="PR00039">
    <property type="entry name" value="HTHLYSR"/>
</dbReference>
<evidence type="ECO:0000313" key="7">
    <source>
        <dbReference type="Proteomes" id="UP001295463"/>
    </source>
</evidence>
<dbReference type="InterPro" id="IPR036390">
    <property type="entry name" value="WH_DNA-bd_sf"/>
</dbReference>
<reference evidence="6 7" key="1">
    <citation type="submission" date="2022-03" db="EMBL/GenBank/DDBJ databases">
        <authorList>
            <person name="Koch H."/>
        </authorList>
    </citation>
    <scope>NUCLEOTIDE SEQUENCE [LARGE SCALE GENOMIC DNA]</scope>
    <source>
        <strain evidence="6 7">G1</strain>
    </source>
</reference>